<dbReference type="InterPro" id="IPR002347">
    <property type="entry name" value="SDR_fam"/>
</dbReference>
<dbReference type="SUPFAM" id="SSF51735">
    <property type="entry name" value="NAD(P)-binding Rossmann-fold domains"/>
    <property type="match status" value="1"/>
</dbReference>
<keyword evidence="1" id="KW-0560">Oxidoreductase</keyword>
<dbReference type="GO" id="GO:0016491">
    <property type="term" value="F:oxidoreductase activity"/>
    <property type="evidence" value="ECO:0007669"/>
    <property type="project" value="UniProtKB-KW"/>
</dbReference>
<dbReference type="PANTHER" id="PTHR43157">
    <property type="entry name" value="PHOSPHATIDYLINOSITOL-GLYCAN BIOSYNTHESIS CLASS F PROTEIN-RELATED"/>
    <property type="match status" value="1"/>
</dbReference>
<gene>
    <name evidence="2" type="ORF">S01H1_04026</name>
</gene>
<sequence>MTNKQTILIAGATGNIGGGAAVALAKRGAKVVLLGRYHEKLKARVNLVRTALSEAQIDYQDTDIAMLVIDFSDMESVKHAAAEAMNRFPVINGLILSVGVIVQNGPKILPSGHEVMFATNVMGQFLFTNLLLKRMQQSDGLVLHVVNEDYKEIDWEDIESINNHKTRTAMVRTKTCNRVIAAELARRYAGTISSIAFSPPLIIDKSDPELAKRWPSGVLGFVWKILTALIANPPSVAGEPIADLMLSYQDRSAINGALFKLDKRVEKADKAMNDEVLGKRLWDELVLLTGLMTE</sequence>
<dbReference type="PANTHER" id="PTHR43157:SF31">
    <property type="entry name" value="PHOSPHATIDYLINOSITOL-GLYCAN BIOSYNTHESIS CLASS F PROTEIN"/>
    <property type="match status" value="1"/>
</dbReference>
<organism evidence="2">
    <name type="scientific">marine sediment metagenome</name>
    <dbReference type="NCBI Taxonomy" id="412755"/>
    <lineage>
        <taxon>unclassified sequences</taxon>
        <taxon>metagenomes</taxon>
        <taxon>ecological metagenomes</taxon>
    </lineage>
</organism>
<dbReference type="Gene3D" id="3.40.50.720">
    <property type="entry name" value="NAD(P)-binding Rossmann-like Domain"/>
    <property type="match status" value="1"/>
</dbReference>
<dbReference type="AlphaFoldDB" id="X0T158"/>
<evidence type="ECO:0000256" key="1">
    <source>
        <dbReference type="ARBA" id="ARBA00023002"/>
    </source>
</evidence>
<name>X0T158_9ZZZZ</name>
<accession>X0T158</accession>
<dbReference type="Pfam" id="PF00106">
    <property type="entry name" value="adh_short"/>
    <property type="match status" value="1"/>
</dbReference>
<reference evidence="2" key="1">
    <citation type="journal article" date="2014" name="Front. Microbiol.">
        <title>High frequency of phylogenetically diverse reductive dehalogenase-homologous genes in deep subseafloor sedimentary metagenomes.</title>
        <authorList>
            <person name="Kawai M."/>
            <person name="Futagami T."/>
            <person name="Toyoda A."/>
            <person name="Takaki Y."/>
            <person name="Nishi S."/>
            <person name="Hori S."/>
            <person name="Arai W."/>
            <person name="Tsubouchi T."/>
            <person name="Morono Y."/>
            <person name="Uchiyama I."/>
            <person name="Ito T."/>
            <person name="Fujiyama A."/>
            <person name="Inagaki F."/>
            <person name="Takami H."/>
        </authorList>
    </citation>
    <scope>NUCLEOTIDE SEQUENCE</scope>
    <source>
        <strain evidence="2">Expedition CK06-06</strain>
    </source>
</reference>
<dbReference type="InterPro" id="IPR036291">
    <property type="entry name" value="NAD(P)-bd_dom_sf"/>
</dbReference>
<dbReference type="EMBL" id="BARS01002148">
    <property type="protein sequence ID" value="GAF81912.1"/>
    <property type="molecule type" value="Genomic_DNA"/>
</dbReference>
<protein>
    <submittedName>
        <fullName evidence="2">Uncharacterized protein</fullName>
    </submittedName>
</protein>
<comment type="caution">
    <text evidence="2">The sequence shown here is derived from an EMBL/GenBank/DDBJ whole genome shotgun (WGS) entry which is preliminary data.</text>
</comment>
<proteinExistence type="predicted"/>
<evidence type="ECO:0000313" key="2">
    <source>
        <dbReference type="EMBL" id="GAF81912.1"/>
    </source>
</evidence>